<feature type="short sequence motif" description="TonB C-terminal box" evidence="13">
    <location>
        <begin position="698"/>
        <end position="715"/>
    </location>
</feature>
<evidence type="ECO:0000256" key="13">
    <source>
        <dbReference type="PROSITE-ProRule" id="PRU10144"/>
    </source>
</evidence>
<dbReference type="GO" id="GO:0009279">
    <property type="term" value="C:cell outer membrane"/>
    <property type="evidence" value="ECO:0007669"/>
    <property type="project" value="UniProtKB-SubCell"/>
</dbReference>
<dbReference type="Pfam" id="PF00593">
    <property type="entry name" value="TonB_dep_Rec_b-barrel"/>
    <property type="match status" value="1"/>
</dbReference>
<dbReference type="InterPro" id="IPR036942">
    <property type="entry name" value="Beta-barrel_TonB_sf"/>
</dbReference>
<evidence type="ECO:0000256" key="9">
    <source>
        <dbReference type="ARBA" id="ARBA00023077"/>
    </source>
</evidence>
<dbReference type="Pfam" id="PF07715">
    <property type="entry name" value="Plug"/>
    <property type="match status" value="1"/>
</dbReference>
<evidence type="ECO:0000256" key="2">
    <source>
        <dbReference type="ARBA" id="ARBA00022448"/>
    </source>
</evidence>
<protein>
    <submittedName>
        <fullName evidence="18">TonB-dependent receptor</fullName>
    </submittedName>
    <submittedName>
        <fullName evidence="17">Vitamin B12 transporter BtuB</fullName>
    </submittedName>
</protein>
<reference evidence="18" key="1">
    <citation type="submission" date="2019-03" db="EMBL/GenBank/DDBJ databases">
        <authorList>
            <person name="Moriniere L."/>
            <person name="Burlet A."/>
            <person name="Rosenthal E."/>
            <person name="Portier P."/>
            <person name="Lavire C."/>
            <person name="Nesme X."/>
            <person name="Bull C.T."/>
            <person name="Le Saux M."/>
            <person name="Bertolla F."/>
        </authorList>
    </citation>
    <scope>NUCLEOTIDE SEQUENCE</scope>
    <source>
        <strain evidence="18">CFBP2533</strain>
    </source>
</reference>
<proteinExistence type="inferred from homology"/>
<gene>
    <name evidence="17" type="primary">btuB_29</name>
    <name evidence="17" type="ORF">CFBP2533_21420</name>
    <name evidence="18" type="ORF">E1J24_13685</name>
</gene>
<evidence type="ECO:0000256" key="8">
    <source>
        <dbReference type="ARBA" id="ARBA00023065"/>
    </source>
</evidence>
<feature type="domain" description="TonB-dependent receptor plug" evidence="16">
    <location>
        <begin position="66"/>
        <end position="172"/>
    </location>
</feature>
<reference evidence="19" key="2">
    <citation type="journal article" date="2020" name="Syst. Appl. Microbiol.">
        <title>Clarifying the taxonomy of the causal agent of bacterial leaf spot of lettuce through a polyphasic approach reveals that Xanthomonas cynarae Trebaol et al. 2000 emend. Timilsina et al. 2019 is a later heterotypic synonym of Xanthomonas hortorum Vauterin et al. 1995.</title>
        <authorList>
            <person name="Moriniere L."/>
            <person name="Burlet A."/>
            <person name="Rosenthal E.R."/>
            <person name="Nesme X."/>
            <person name="Portier P."/>
            <person name="Bull C.T."/>
            <person name="Lavire C."/>
            <person name="Fischer-Le Saux M."/>
            <person name="Bertolla F."/>
        </authorList>
    </citation>
    <scope>NUCLEOTIDE SEQUENCE [LARGE SCALE GENOMIC DNA]</scope>
    <source>
        <strain evidence="19">CFBP2533</strain>
    </source>
</reference>
<dbReference type="RefSeq" id="WP_168958822.1">
    <property type="nucleotide sequence ID" value="NZ_CP103838.1"/>
</dbReference>
<reference evidence="17" key="4">
    <citation type="submission" date="2020-07" db="EMBL/GenBank/DDBJ databases">
        <authorList>
            <person name="Pothier F. J."/>
        </authorList>
    </citation>
    <scope>NUCLEOTIDE SEQUENCE</scope>
    <source>
        <strain evidence="17">CFBP 2533</strain>
    </source>
</reference>
<organism evidence="17">
    <name type="scientific">Xanthomonas hortorum pv. pelargonii</name>
    <dbReference type="NCBI Taxonomy" id="453602"/>
    <lineage>
        <taxon>Bacteria</taxon>
        <taxon>Pseudomonadati</taxon>
        <taxon>Pseudomonadota</taxon>
        <taxon>Gammaproteobacteria</taxon>
        <taxon>Lysobacterales</taxon>
        <taxon>Lysobacteraceae</taxon>
        <taxon>Xanthomonas</taxon>
    </lineage>
</organism>
<dbReference type="Gene3D" id="2.40.170.20">
    <property type="entry name" value="TonB-dependent receptor, beta-barrel domain"/>
    <property type="match status" value="1"/>
</dbReference>
<evidence type="ECO:0000256" key="7">
    <source>
        <dbReference type="ARBA" id="ARBA00023004"/>
    </source>
</evidence>
<feature type="domain" description="TonB-dependent receptor-like beta-barrel" evidence="15">
    <location>
        <begin position="292"/>
        <end position="680"/>
    </location>
</feature>
<evidence type="ECO:0000256" key="4">
    <source>
        <dbReference type="ARBA" id="ARBA00022496"/>
    </source>
</evidence>
<dbReference type="EMBL" id="SMDX01000017">
    <property type="protein sequence ID" value="NMI22869.1"/>
    <property type="molecule type" value="Genomic_DNA"/>
</dbReference>
<name>A0A6V7D9C4_9XANT</name>
<evidence type="ECO:0000256" key="12">
    <source>
        <dbReference type="PROSITE-ProRule" id="PRU01360"/>
    </source>
</evidence>
<dbReference type="GO" id="GO:0006826">
    <property type="term" value="P:iron ion transport"/>
    <property type="evidence" value="ECO:0007669"/>
    <property type="project" value="UniProtKB-KW"/>
</dbReference>
<dbReference type="AlphaFoldDB" id="A0A6V7D9C4"/>
<evidence type="ECO:0000313" key="17">
    <source>
        <dbReference type="EMBL" id="CAD0330348.1"/>
    </source>
</evidence>
<sequence>MPSTVLLAASGRSRYCADALAVAIVIALLPVAALADSGSGSVNDDAKQATDLPTVTVSARLADESAKDVPFGLSVTRRSDIEAGRLLNIKEVLRNTPGVDVSSYGGSNDGNVRIRGVGSLNQVSIDDGSVVLNVDGVAISMRHASLATFDVEQVEVLKGPQGTLFGRNSEAGAINVTSRRPTREREGYVRVEAGEQGQQLQEAALGGALSEHLSGRIAVRHSGYDAWVDNAQDGRPLVEPRETALRGSLLWDLADSTKALLILEGQNTRHEVAQEVLRPFGEQPSLDLTPGVFDGNRKQMRRYSLQIDHDLDNSRITSITAHTSADFTGGKGYDRRLTQALFGSAFEYLATDVSEERVNSQDLRWSSLPQAQVFWVTGVNLLHSQRSFDSLFASTGNQQQRDFGTDSYALYGEATLPLGEAFKLTGGLRYSRDRKTYRGLYRVSGSAVGDSRRVGDDYLTGRTALSYAWTDTTNVYAVYARGYKSQGFNDYATQPIDSRPYRAATVNSSEIGFKHASADLRFSLDGAVYLNQVSDDHLLGYDVATLAVSTVNADTRSKGAELQGNWHLPSGWTLGAGLSYIDANITSTAVGVSGGDVAAGNRVSDVPHLSGNLSLAYHRELAQFWGLAAPALNARLGYRGVGNRPANPQNNFELAGYQKIDLRIGLENGNAELYAWADNLGDDRYDLYGNYAAPGVITGLPARGRTLGLGFQYAF</sequence>
<keyword evidence="7" id="KW-0408">Iron</keyword>
<dbReference type="PROSITE" id="PS01156">
    <property type="entry name" value="TONB_DEPENDENT_REC_2"/>
    <property type="match status" value="1"/>
</dbReference>
<keyword evidence="18" id="KW-0675">Receptor</keyword>
<evidence type="ECO:0000313" key="18">
    <source>
        <dbReference type="EMBL" id="NMI22869.1"/>
    </source>
</evidence>
<keyword evidence="6" id="KW-0732">Signal</keyword>
<keyword evidence="5 12" id="KW-0812">Transmembrane</keyword>
<dbReference type="EMBL" id="LR828261">
    <property type="protein sequence ID" value="CAD0330338.1"/>
    <property type="molecule type" value="Genomic_DNA"/>
</dbReference>
<dbReference type="PROSITE" id="PS52016">
    <property type="entry name" value="TONB_DEPENDENT_REC_3"/>
    <property type="match status" value="1"/>
</dbReference>
<evidence type="ECO:0000256" key="1">
    <source>
        <dbReference type="ARBA" id="ARBA00004571"/>
    </source>
</evidence>
<comment type="subcellular location">
    <subcellularLocation>
        <location evidence="1 12">Cell outer membrane</location>
        <topology evidence="1 12">Multi-pass membrane protein</topology>
    </subcellularLocation>
</comment>
<keyword evidence="8" id="KW-0406">Ion transport</keyword>
<evidence type="ECO:0000256" key="10">
    <source>
        <dbReference type="ARBA" id="ARBA00023136"/>
    </source>
</evidence>
<dbReference type="CDD" id="cd01347">
    <property type="entry name" value="ligand_gated_channel"/>
    <property type="match status" value="1"/>
</dbReference>
<keyword evidence="4" id="KW-0410">Iron transport</keyword>
<keyword evidence="3 12" id="KW-1134">Transmembrane beta strand</keyword>
<dbReference type="InterPro" id="IPR000531">
    <property type="entry name" value="Beta-barrel_TonB"/>
</dbReference>
<evidence type="ECO:0000256" key="6">
    <source>
        <dbReference type="ARBA" id="ARBA00022729"/>
    </source>
</evidence>
<evidence type="ECO:0000259" key="16">
    <source>
        <dbReference type="Pfam" id="PF07715"/>
    </source>
</evidence>
<dbReference type="InterPro" id="IPR012910">
    <property type="entry name" value="Plug_dom"/>
</dbReference>
<evidence type="ECO:0000256" key="3">
    <source>
        <dbReference type="ARBA" id="ARBA00022452"/>
    </source>
</evidence>
<dbReference type="Proteomes" id="UP000548771">
    <property type="component" value="Unassembled WGS sequence"/>
</dbReference>
<evidence type="ECO:0000256" key="11">
    <source>
        <dbReference type="ARBA" id="ARBA00023237"/>
    </source>
</evidence>
<comment type="similarity">
    <text evidence="12 14">Belongs to the TonB-dependent receptor family.</text>
</comment>
<keyword evidence="9 14" id="KW-0798">TonB box</keyword>
<dbReference type="SUPFAM" id="SSF56935">
    <property type="entry name" value="Porins"/>
    <property type="match status" value="1"/>
</dbReference>
<reference evidence="18" key="3">
    <citation type="journal article" date="2020" name="Syst. Appl. Microbiol.">
        <title>Clarifying the taxonomy of the causal agent of bacterial leaf spot of lettuce through a polyphasic approach reveals that Xanthomonas cynarae Trebaol et al. 2000 emend. Timilsina et al. 2019 is a later heterotypic synonym of Xanthomonas hortorum Vauterin et al. 1995.</title>
        <authorList>
            <person name="Moriniere L."/>
            <person name="Burlet A."/>
            <person name="Rosenthal E.R."/>
            <person name="Nesme X."/>
            <person name="Portier P."/>
            <person name="Bull C.T."/>
            <person name="Lavire C."/>
            <person name="Fischer-Le Saux M."/>
            <person name="Bertolla F."/>
        </authorList>
    </citation>
    <scope>NUCLEOTIDE SEQUENCE</scope>
    <source>
        <strain evidence="18">CFBP2533</strain>
    </source>
</reference>
<evidence type="ECO:0000313" key="19">
    <source>
        <dbReference type="Proteomes" id="UP000548771"/>
    </source>
</evidence>
<dbReference type="PANTHER" id="PTHR32552:SF81">
    <property type="entry name" value="TONB-DEPENDENT OUTER MEMBRANE RECEPTOR"/>
    <property type="match status" value="1"/>
</dbReference>
<dbReference type="InterPro" id="IPR010917">
    <property type="entry name" value="TonB_rcpt_CS"/>
</dbReference>
<evidence type="ECO:0000256" key="5">
    <source>
        <dbReference type="ARBA" id="ARBA00022692"/>
    </source>
</evidence>
<dbReference type="PANTHER" id="PTHR32552">
    <property type="entry name" value="FERRICHROME IRON RECEPTOR-RELATED"/>
    <property type="match status" value="1"/>
</dbReference>
<evidence type="ECO:0000256" key="14">
    <source>
        <dbReference type="RuleBase" id="RU003357"/>
    </source>
</evidence>
<evidence type="ECO:0000259" key="15">
    <source>
        <dbReference type="Pfam" id="PF00593"/>
    </source>
</evidence>
<keyword evidence="10 12" id="KW-0472">Membrane</keyword>
<dbReference type="EMBL" id="LR828261">
    <property type="protein sequence ID" value="CAD0330348.1"/>
    <property type="molecule type" value="Genomic_DNA"/>
</dbReference>
<keyword evidence="11 12" id="KW-0998">Cell outer membrane</keyword>
<accession>A0A6V7D9C4</accession>
<keyword evidence="2 12" id="KW-0813">Transport</keyword>
<dbReference type="InterPro" id="IPR039426">
    <property type="entry name" value="TonB-dep_rcpt-like"/>
</dbReference>